<keyword evidence="3" id="KW-1185">Reference proteome</keyword>
<comment type="caution">
    <text evidence="2">The sequence shown here is derived from an EMBL/GenBank/DDBJ whole genome shotgun (WGS) entry which is preliminary data.</text>
</comment>
<dbReference type="EMBL" id="MU032345">
    <property type="protein sequence ID" value="KAF3769330.1"/>
    <property type="molecule type" value="Genomic_DNA"/>
</dbReference>
<dbReference type="Proteomes" id="UP000803844">
    <property type="component" value="Unassembled WGS sequence"/>
</dbReference>
<sequence>MPWDSDQVCPTSEGSASGPLNMGREGPVEWDLKHYSVDPCRETNARMEGRKLKSEDTVQSLRQARHPGFWKPSSDVVRSKPVTSRRTWSTIQEEKDMYDSIAYLVHGSGSIRHKRVSRRREAKSRGPDSKNICEGLWRVLWDLSVNRSWYEEKRHAEREMMSLQSSFNGSDADPTAIDWSRPDILEI</sequence>
<feature type="region of interest" description="Disordered" evidence="1">
    <location>
        <begin position="1"/>
        <end position="27"/>
    </location>
</feature>
<dbReference type="GeneID" id="63843034"/>
<organism evidence="2 3">
    <name type="scientific">Cryphonectria parasitica (strain ATCC 38755 / EP155)</name>
    <dbReference type="NCBI Taxonomy" id="660469"/>
    <lineage>
        <taxon>Eukaryota</taxon>
        <taxon>Fungi</taxon>
        <taxon>Dikarya</taxon>
        <taxon>Ascomycota</taxon>
        <taxon>Pezizomycotina</taxon>
        <taxon>Sordariomycetes</taxon>
        <taxon>Sordariomycetidae</taxon>
        <taxon>Diaporthales</taxon>
        <taxon>Cryphonectriaceae</taxon>
        <taxon>Cryphonectria-Endothia species complex</taxon>
        <taxon>Cryphonectria</taxon>
    </lineage>
</organism>
<evidence type="ECO:0000313" key="2">
    <source>
        <dbReference type="EMBL" id="KAF3769330.1"/>
    </source>
</evidence>
<dbReference type="RefSeq" id="XP_040780291.1">
    <property type="nucleotide sequence ID" value="XM_040925905.1"/>
</dbReference>
<reference evidence="2" key="1">
    <citation type="journal article" date="2020" name="Phytopathology">
        <title>Genome sequence of the chestnut blight fungus Cryphonectria parasitica EP155: A fundamental resource for an archetypical invasive plant pathogen.</title>
        <authorList>
            <person name="Crouch J.A."/>
            <person name="Dawe A."/>
            <person name="Aerts A."/>
            <person name="Barry K."/>
            <person name="Churchill A.C.L."/>
            <person name="Grimwood J."/>
            <person name="Hillman B."/>
            <person name="Milgroom M.G."/>
            <person name="Pangilinan J."/>
            <person name="Smith M."/>
            <person name="Salamov A."/>
            <person name="Schmutz J."/>
            <person name="Yadav J."/>
            <person name="Grigoriev I.V."/>
            <person name="Nuss D."/>
        </authorList>
    </citation>
    <scope>NUCLEOTIDE SEQUENCE</scope>
    <source>
        <strain evidence="2">EP155</strain>
    </source>
</reference>
<gene>
    <name evidence="2" type="ORF">M406DRAFT_75813</name>
</gene>
<dbReference type="AlphaFoldDB" id="A0A9P4YA95"/>
<name>A0A9P4YA95_CRYP1</name>
<evidence type="ECO:0000256" key="1">
    <source>
        <dbReference type="SAM" id="MobiDB-lite"/>
    </source>
</evidence>
<evidence type="ECO:0000313" key="3">
    <source>
        <dbReference type="Proteomes" id="UP000803844"/>
    </source>
</evidence>
<proteinExistence type="predicted"/>
<accession>A0A9P4YA95</accession>
<protein>
    <submittedName>
        <fullName evidence="2">Uncharacterized protein</fullName>
    </submittedName>
</protein>